<dbReference type="Proteomes" id="UP000530234">
    <property type="component" value="Unassembled WGS sequence"/>
</dbReference>
<dbReference type="RefSeq" id="WP_182661077.1">
    <property type="nucleotide sequence ID" value="NZ_VKHS01000073.1"/>
</dbReference>
<dbReference type="PANTHER" id="PTHR35801">
    <property type="entry name" value="PHOSPHOSERINE PHOSPHATASE RSBX"/>
    <property type="match status" value="1"/>
</dbReference>
<dbReference type="Gene3D" id="3.30.565.10">
    <property type="entry name" value="Histidine kinase-like ATPase, C-terminal domain"/>
    <property type="match status" value="1"/>
</dbReference>
<dbReference type="AlphaFoldDB" id="A0A7W3XVI4"/>
<dbReference type="PANTHER" id="PTHR35801:SF1">
    <property type="entry name" value="PHOSPHOSERINE PHOSPHATASE RSBX"/>
    <property type="match status" value="1"/>
</dbReference>
<dbReference type="SUPFAM" id="SSF55874">
    <property type="entry name" value="ATPase domain of HSP90 chaperone/DNA topoisomerase II/histidine kinase"/>
    <property type="match status" value="1"/>
</dbReference>
<dbReference type="InterPro" id="IPR036890">
    <property type="entry name" value="HATPase_C_sf"/>
</dbReference>
<keyword evidence="3" id="KW-1185">Reference proteome</keyword>
<dbReference type="Pfam" id="PF07228">
    <property type="entry name" value="SpoIIE"/>
    <property type="match status" value="1"/>
</dbReference>
<dbReference type="EMBL" id="VKHS01000073">
    <property type="protein sequence ID" value="MBB0229010.1"/>
    <property type="molecule type" value="Genomic_DNA"/>
</dbReference>
<dbReference type="SMART" id="SM00331">
    <property type="entry name" value="PP2C_SIG"/>
    <property type="match status" value="1"/>
</dbReference>
<comment type="caution">
    <text evidence="2">The sequence shown here is derived from an EMBL/GenBank/DDBJ whole genome shotgun (WGS) entry which is preliminary data.</text>
</comment>
<organism evidence="2 3">
    <name type="scientific">Streptomyces calidiresistens</name>
    <dbReference type="NCBI Taxonomy" id="1485586"/>
    <lineage>
        <taxon>Bacteria</taxon>
        <taxon>Bacillati</taxon>
        <taxon>Actinomycetota</taxon>
        <taxon>Actinomycetes</taxon>
        <taxon>Kitasatosporales</taxon>
        <taxon>Streptomycetaceae</taxon>
        <taxon>Streptomyces</taxon>
    </lineage>
</organism>
<dbReference type="SUPFAM" id="SSF81606">
    <property type="entry name" value="PP2C-like"/>
    <property type="match status" value="1"/>
</dbReference>
<gene>
    <name evidence="2" type="ORF">FOE67_05635</name>
</gene>
<name>A0A7W3XVI4_9ACTN</name>
<feature type="domain" description="PPM-type phosphatase" evidence="1">
    <location>
        <begin position="139"/>
        <end position="329"/>
    </location>
</feature>
<dbReference type="Gene3D" id="3.60.40.10">
    <property type="entry name" value="PPM-type phosphatase domain"/>
    <property type="match status" value="1"/>
</dbReference>
<sequence length="335" mass="35267">MPQPLTEQIRIDHESAVQHAGSVARSTAFSLGWSDSLAERAAVVAGELAGNLAKHASQGVIYLQPLPPGDAMEIIAVDRGPGMLDLALCLTDGYSTAGTLGGGLGAVRRIAQEFTIRTERGTGTVASARLAVPGRPAGDPGLGAVCLPVEGERVGGDAWRIDETDGVRTVVLVDALGHGETAAEVARAAVRVHRRDPSRPLPEVLTALNKGLRHTRGAAVAVLRTERGRTEWCGVGNIRCRVVSPDGTIASVASGPPGVVGWNMPRPMVRRVESPPGSTIVLHSDGIDDRWIRSPSPFLLRLPPPLLAAALTHAHRIARDDSTVLTIGTRRTHDL</sequence>
<evidence type="ECO:0000313" key="3">
    <source>
        <dbReference type="Proteomes" id="UP000530234"/>
    </source>
</evidence>
<evidence type="ECO:0000313" key="2">
    <source>
        <dbReference type="EMBL" id="MBB0229010.1"/>
    </source>
</evidence>
<dbReference type="InterPro" id="IPR036457">
    <property type="entry name" value="PPM-type-like_dom_sf"/>
</dbReference>
<dbReference type="InterPro" id="IPR001932">
    <property type="entry name" value="PPM-type_phosphatase-like_dom"/>
</dbReference>
<protein>
    <submittedName>
        <fullName evidence="2">SpoIIE family protein phosphatase</fullName>
    </submittedName>
</protein>
<reference evidence="3" key="1">
    <citation type="submission" date="2019-10" db="EMBL/GenBank/DDBJ databases">
        <title>Streptomyces sp. nov., a novel actinobacterium isolated from alkaline environment.</title>
        <authorList>
            <person name="Golinska P."/>
        </authorList>
    </citation>
    <scope>NUCLEOTIDE SEQUENCE [LARGE SCALE GENOMIC DNA]</scope>
    <source>
        <strain evidence="3">DSM 42108</strain>
    </source>
</reference>
<proteinExistence type="predicted"/>
<dbReference type="InterPro" id="IPR039248">
    <property type="entry name" value="Ptase_RsbX"/>
</dbReference>
<accession>A0A7W3XVI4</accession>
<evidence type="ECO:0000259" key="1">
    <source>
        <dbReference type="SMART" id="SM00331"/>
    </source>
</evidence>